<proteinExistence type="predicted"/>
<dbReference type="RefSeq" id="WP_259124021.1">
    <property type="nucleotide sequence ID" value="NZ_JANUAE010000004.1"/>
</dbReference>
<evidence type="ECO:0000313" key="2">
    <source>
        <dbReference type="EMBL" id="MCS3709998.1"/>
    </source>
</evidence>
<sequence length="107" mass="11721">MNQARNHPLGAKRTEGEGKPAARLQFEKGLPRDPLAELVFDAFYAGEDTRFELCGTLRSTDRLLEGRCPDEEVVLAGLGHLGIPLSECPVASADEEALAAFEERILR</sequence>
<reference evidence="2" key="1">
    <citation type="submission" date="2022-08" db="EMBL/GenBank/DDBJ databases">
        <title>Genomic Encyclopedia of Type Strains, Phase V (KMG-V): Genome sequencing to study the core and pangenomes of soil and plant-associated prokaryotes.</title>
        <authorList>
            <person name="Whitman W."/>
        </authorList>
    </citation>
    <scope>NUCLEOTIDE SEQUENCE</scope>
    <source>
        <strain evidence="2">SP3049</strain>
    </source>
</reference>
<feature type="region of interest" description="Disordered" evidence="1">
    <location>
        <begin position="1"/>
        <end position="20"/>
    </location>
</feature>
<accession>A0A9X2QCS1</accession>
<dbReference type="AlphaFoldDB" id="A0A9X2QCS1"/>
<dbReference type="EMBL" id="JANUAE010000004">
    <property type="protein sequence ID" value="MCS3709998.1"/>
    <property type="molecule type" value="Genomic_DNA"/>
</dbReference>
<comment type="caution">
    <text evidence="2">The sequence shown here is derived from an EMBL/GenBank/DDBJ whole genome shotgun (WGS) entry which is preliminary data.</text>
</comment>
<evidence type="ECO:0000313" key="3">
    <source>
        <dbReference type="Proteomes" id="UP001155057"/>
    </source>
</evidence>
<protein>
    <submittedName>
        <fullName evidence="2">Uncharacterized protein</fullName>
    </submittedName>
</protein>
<dbReference type="Proteomes" id="UP001155057">
    <property type="component" value="Unassembled WGS sequence"/>
</dbReference>
<name>A0A9X2QCS1_9BACT</name>
<gene>
    <name evidence="2" type="ORF">GGP61_001602</name>
</gene>
<evidence type="ECO:0000256" key="1">
    <source>
        <dbReference type="SAM" id="MobiDB-lite"/>
    </source>
</evidence>
<organism evidence="2 3">
    <name type="scientific">Salinibacter ruber</name>
    <dbReference type="NCBI Taxonomy" id="146919"/>
    <lineage>
        <taxon>Bacteria</taxon>
        <taxon>Pseudomonadati</taxon>
        <taxon>Rhodothermota</taxon>
        <taxon>Rhodothermia</taxon>
        <taxon>Rhodothermales</taxon>
        <taxon>Salinibacteraceae</taxon>
        <taxon>Salinibacter</taxon>
    </lineage>
</organism>